<dbReference type="RefSeq" id="XP_001798382.1">
    <property type="nucleotide sequence ID" value="XM_001798330.1"/>
</dbReference>
<proteinExistence type="predicted"/>
<dbReference type="AlphaFoldDB" id="A0A7U2HYL9"/>
<organism evidence="1 2">
    <name type="scientific">Phaeosphaeria nodorum (strain SN15 / ATCC MYA-4574 / FGSC 10173)</name>
    <name type="common">Glume blotch fungus</name>
    <name type="synonym">Parastagonospora nodorum</name>
    <dbReference type="NCBI Taxonomy" id="321614"/>
    <lineage>
        <taxon>Eukaryota</taxon>
        <taxon>Fungi</taxon>
        <taxon>Dikarya</taxon>
        <taxon>Ascomycota</taxon>
        <taxon>Pezizomycotina</taxon>
        <taxon>Dothideomycetes</taxon>
        <taxon>Pleosporomycetidae</taxon>
        <taxon>Pleosporales</taxon>
        <taxon>Pleosporineae</taxon>
        <taxon>Phaeosphaeriaceae</taxon>
        <taxon>Parastagonospora</taxon>
    </lineage>
</organism>
<dbReference type="VEuPathDB" id="FungiDB:JI435_080550"/>
<gene>
    <name evidence="1" type="ORF">JI435_080550</name>
</gene>
<sequence>MSVYGHEASSGQPLMFIGAFKEALQQMCVEEMIALTQKVKHDSVKFTVDKLLQMEEAAWEARNAIVSALNLGSIQLAEALEKLDRHDKAQMVNRVSTVIGHAYEADVELEVATKLRGELDFLGPQKEYEEEMRKEKSG</sequence>
<dbReference type="EMBL" id="CP069024">
    <property type="protein sequence ID" value="QRC92892.1"/>
    <property type="molecule type" value="Genomic_DNA"/>
</dbReference>
<name>A0A7U2HYL9_PHANO</name>
<reference evidence="2" key="1">
    <citation type="journal article" date="2021" name="BMC Genomics">
        <title>Chromosome-level genome assembly and manually-curated proteome of model necrotroph Parastagonospora nodorum Sn15 reveals a genome-wide trove of candidate effector homologs, and redundancy of virulence-related functions within an accessory chromosome.</title>
        <authorList>
            <person name="Bertazzoni S."/>
            <person name="Jones D.A.B."/>
            <person name="Phan H.T."/>
            <person name="Tan K.-C."/>
            <person name="Hane J.K."/>
        </authorList>
    </citation>
    <scope>NUCLEOTIDE SEQUENCE [LARGE SCALE GENOMIC DNA]</scope>
    <source>
        <strain evidence="2">SN15 / ATCC MYA-4574 / FGSC 10173)</strain>
    </source>
</reference>
<evidence type="ECO:0000313" key="1">
    <source>
        <dbReference type="EMBL" id="QRC92892.1"/>
    </source>
</evidence>
<accession>A0A7U2HYL9</accession>
<protein>
    <submittedName>
        <fullName evidence="1">Uncharacterized protein</fullName>
    </submittedName>
</protein>
<evidence type="ECO:0000313" key="2">
    <source>
        <dbReference type="Proteomes" id="UP000663193"/>
    </source>
</evidence>
<dbReference type="Proteomes" id="UP000663193">
    <property type="component" value="Chromosome 2"/>
</dbReference>
<dbReference type="KEGG" id="pno:SNOG_08055"/>
<keyword evidence="2" id="KW-1185">Reference proteome</keyword>